<accession>A0AAE0FWH8</accession>
<protein>
    <submittedName>
        <fullName evidence="1">Uncharacterized protein</fullName>
    </submittedName>
</protein>
<evidence type="ECO:0000313" key="2">
    <source>
        <dbReference type="Proteomes" id="UP001190700"/>
    </source>
</evidence>
<keyword evidence="2" id="KW-1185">Reference proteome</keyword>
<evidence type="ECO:0000313" key="1">
    <source>
        <dbReference type="EMBL" id="KAK3267073.1"/>
    </source>
</evidence>
<gene>
    <name evidence="1" type="ORF">CYMTET_24345</name>
</gene>
<dbReference type="Proteomes" id="UP001190700">
    <property type="component" value="Unassembled WGS sequence"/>
</dbReference>
<dbReference type="AlphaFoldDB" id="A0AAE0FWH8"/>
<proteinExistence type="predicted"/>
<comment type="caution">
    <text evidence="1">The sequence shown here is derived from an EMBL/GenBank/DDBJ whole genome shotgun (WGS) entry which is preliminary data.</text>
</comment>
<organism evidence="1 2">
    <name type="scientific">Cymbomonas tetramitiformis</name>
    <dbReference type="NCBI Taxonomy" id="36881"/>
    <lineage>
        <taxon>Eukaryota</taxon>
        <taxon>Viridiplantae</taxon>
        <taxon>Chlorophyta</taxon>
        <taxon>Pyramimonadophyceae</taxon>
        <taxon>Pyramimonadales</taxon>
        <taxon>Pyramimonadaceae</taxon>
        <taxon>Cymbomonas</taxon>
    </lineage>
</organism>
<reference evidence="1 2" key="1">
    <citation type="journal article" date="2015" name="Genome Biol. Evol.">
        <title>Comparative Genomics of a Bacterivorous Green Alga Reveals Evolutionary Causalities and Consequences of Phago-Mixotrophic Mode of Nutrition.</title>
        <authorList>
            <person name="Burns J.A."/>
            <person name="Paasch A."/>
            <person name="Narechania A."/>
            <person name="Kim E."/>
        </authorList>
    </citation>
    <scope>NUCLEOTIDE SEQUENCE [LARGE SCALE GENOMIC DNA]</scope>
    <source>
        <strain evidence="1 2">PLY_AMNH</strain>
    </source>
</reference>
<name>A0AAE0FWH8_9CHLO</name>
<dbReference type="EMBL" id="LGRX02012634">
    <property type="protein sequence ID" value="KAK3267073.1"/>
    <property type="molecule type" value="Genomic_DNA"/>
</dbReference>
<sequence>MASAADISIRGAEVSEAMAEPARSGASGCGVAERLLFAAEAWGKMEPEATAATAATALSREDFVTGDEDRAMATVTRFAATAFFFGGSTK</sequence>